<keyword evidence="1" id="KW-1133">Transmembrane helix</keyword>
<dbReference type="PANTHER" id="PTHR36974:SF1">
    <property type="entry name" value="DOXX FAMILY MEMBRANE PROTEIN"/>
    <property type="match status" value="1"/>
</dbReference>
<keyword evidence="1" id="KW-0472">Membrane</keyword>
<keyword evidence="4" id="KW-1185">Reference proteome</keyword>
<dbReference type="EMBL" id="JATAAI010000010">
    <property type="protein sequence ID" value="KAK1742735.1"/>
    <property type="molecule type" value="Genomic_DNA"/>
</dbReference>
<feature type="chain" id="PRO_5042043685" evidence="2">
    <location>
        <begin position="26"/>
        <end position="287"/>
    </location>
</feature>
<dbReference type="AlphaFoldDB" id="A0AAD8YBY7"/>
<dbReference type="PROSITE" id="PS51257">
    <property type="entry name" value="PROKAR_LIPOPROTEIN"/>
    <property type="match status" value="1"/>
</dbReference>
<dbReference type="Proteomes" id="UP001224775">
    <property type="component" value="Unassembled WGS sequence"/>
</dbReference>
<protein>
    <submittedName>
        <fullName evidence="3">Membrane protein</fullName>
    </submittedName>
</protein>
<dbReference type="PANTHER" id="PTHR36974">
    <property type="entry name" value="MEMBRANE PROTEIN-RELATED"/>
    <property type="match status" value="1"/>
</dbReference>
<name>A0AAD8YBY7_9STRA</name>
<evidence type="ECO:0000256" key="2">
    <source>
        <dbReference type="SAM" id="SignalP"/>
    </source>
</evidence>
<feature type="transmembrane region" description="Helical" evidence="1">
    <location>
        <begin position="126"/>
        <end position="147"/>
    </location>
</feature>
<evidence type="ECO:0000313" key="4">
    <source>
        <dbReference type="Proteomes" id="UP001224775"/>
    </source>
</evidence>
<evidence type="ECO:0000313" key="3">
    <source>
        <dbReference type="EMBL" id="KAK1742735.1"/>
    </source>
</evidence>
<keyword evidence="2" id="KW-0732">Signal</keyword>
<reference evidence="3" key="1">
    <citation type="submission" date="2023-06" db="EMBL/GenBank/DDBJ databases">
        <title>Survivors Of The Sea: Transcriptome response of Skeletonema marinoi to long-term dormancy.</title>
        <authorList>
            <person name="Pinder M.I.M."/>
            <person name="Kourtchenko O."/>
            <person name="Robertson E.K."/>
            <person name="Larsson T."/>
            <person name="Maumus F."/>
            <person name="Osuna-Cruz C.M."/>
            <person name="Vancaester E."/>
            <person name="Stenow R."/>
            <person name="Vandepoele K."/>
            <person name="Ploug H."/>
            <person name="Bruchert V."/>
            <person name="Godhe A."/>
            <person name="Topel M."/>
        </authorList>
    </citation>
    <scope>NUCLEOTIDE SEQUENCE</scope>
    <source>
        <strain evidence="3">R05AC</strain>
    </source>
</reference>
<feature type="transmembrane region" description="Helical" evidence="1">
    <location>
        <begin position="257"/>
        <end position="274"/>
    </location>
</feature>
<organism evidence="3 4">
    <name type="scientific">Skeletonema marinoi</name>
    <dbReference type="NCBI Taxonomy" id="267567"/>
    <lineage>
        <taxon>Eukaryota</taxon>
        <taxon>Sar</taxon>
        <taxon>Stramenopiles</taxon>
        <taxon>Ochrophyta</taxon>
        <taxon>Bacillariophyta</taxon>
        <taxon>Coscinodiscophyceae</taxon>
        <taxon>Thalassiosirophycidae</taxon>
        <taxon>Thalassiosirales</taxon>
        <taxon>Skeletonemataceae</taxon>
        <taxon>Skeletonema</taxon>
        <taxon>Skeletonema marinoi-dohrnii complex</taxon>
    </lineage>
</organism>
<feature type="transmembrane region" description="Helical" evidence="1">
    <location>
        <begin position="167"/>
        <end position="194"/>
    </location>
</feature>
<proteinExistence type="predicted"/>
<accession>A0AAD8YBY7</accession>
<comment type="caution">
    <text evidence="3">The sequence shown here is derived from an EMBL/GenBank/DDBJ whole genome shotgun (WGS) entry which is preliminary data.</text>
</comment>
<feature type="signal peptide" evidence="2">
    <location>
        <begin position="1"/>
        <end position="25"/>
    </location>
</feature>
<feature type="transmembrane region" description="Helical" evidence="1">
    <location>
        <begin position="86"/>
        <end position="105"/>
    </location>
</feature>
<sequence length="287" mass="31456">MMRRRCVPSAVSMLLLLIVSCCVQHHHLLISAFTLPPPSLSRIHQPTTTCSGTVINFDQTTKRGTAKSSSLVIKLLSPSGIDEWPIISQTAVFFGAYAGLALASYPTIKLLESFSQSVVGLERWRIYMIDSTLPILMGLVYLLGGIGHFAAADSFQDIYPPMGTWGIWYLPGSAAFHVAWTGIIELFCGAGLIFSGIRDAIGSEDGGEENILINFIKPICASMLFLLTILVTPANIYMFTHGAVMGDMAPLDMSFHVIRFAVQVTFLSLLFTLARDSFFYAWGDELD</sequence>
<keyword evidence="1" id="KW-0812">Transmembrane</keyword>
<feature type="transmembrane region" description="Helical" evidence="1">
    <location>
        <begin position="215"/>
        <end position="237"/>
    </location>
</feature>
<gene>
    <name evidence="3" type="ORF">QTG54_006332</name>
</gene>
<evidence type="ECO:0000256" key="1">
    <source>
        <dbReference type="SAM" id="Phobius"/>
    </source>
</evidence>